<dbReference type="Pfam" id="PF01453">
    <property type="entry name" value="B_lectin"/>
    <property type="match status" value="1"/>
</dbReference>
<keyword evidence="4" id="KW-0812">Transmembrane</keyword>
<evidence type="ECO:0000256" key="3">
    <source>
        <dbReference type="ARBA" id="ARBA00023180"/>
    </source>
</evidence>
<dbReference type="InterPro" id="IPR042460">
    <property type="entry name" value="DCN1-like_PONY"/>
</dbReference>
<dbReference type="Gene3D" id="1.10.238.10">
    <property type="entry name" value="EF-hand"/>
    <property type="match status" value="1"/>
</dbReference>
<evidence type="ECO:0000313" key="9">
    <source>
        <dbReference type="Proteomes" id="UP001396334"/>
    </source>
</evidence>
<dbReference type="InterPro" id="IPR001480">
    <property type="entry name" value="Bulb-type_lectin_dom"/>
</dbReference>
<evidence type="ECO:0000256" key="4">
    <source>
        <dbReference type="SAM" id="Phobius"/>
    </source>
</evidence>
<dbReference type="InterPro" id="IPR009060">
    <property type="entry name" value="UBA-like_sf"/>
</dbReference>
<dbReference type="Pfam" id="PF00954">
    <property type="entry name" value="S_locus_glycop"/>
    <property type="match status" value="1"/>
</dbReference>
<keyword evidence="4" id="KW-1133">Transmembrane helix</keyword>
<dbReference type="SMART" id="SM00108">
    <property type="entry name" value="B_lectin"/>
    <property type="match status" value="1"/>
</dbReference>
<feature type="transmembrane region" description="Helical" evidence="4">
    <location>
        <begin position="363"/>
        <end position="385"/>
    </location>
</feature>
<keyword evidence="2" id="KW-1015">Disulfide bond</keyword>
<gene>
    <name evidence="8" type="ORF">V6N11_010095</name>
</gene>
<evidence type="ECO:0000256" key="5">
    <source>
        <dbReference type="SAM" id="SignalP"/>
    </source>
</evidence>
<evidence type="ECO:0008006" key="10">
    <source>
        <dbReference type="Google" id="ProtNLM"/>
    </source>
</evidence>
<dbReference type="Gene3D" id="1.10.8.10">
    <property type="entry name" value="DNA helicase RuvA subunit, C-terminal domain"/>
    <property type="match status" value="1"/>
</dbReference>
<sequence>MWILALILFQYCLFSGSYHASAADTLAPTQSIRNGSTTLVSSAQTFELGFFSPGQSNKFYLGIWYKRFPDTVVWVGNREKPVMGSHAFLNISTTGNLFIFDGQNTTIWSTNPSRPPKKPVAQLLDSGNLVVKDADADEDAESYLWESFDFPSDTQLAGMKIGRNFKTGRNRYLTARKGVNDPSPGDFTYGVDDNGSPQIVVREGTQKRFRTGPWNGIKFNGHPAQISPIINHVTVFNTEEAYDMFEVMDKSVISIINFNESGLVQRLVLYENASEWTIMYTLQNDLCNDYAQCGPNGICKIDQRPICECLEVFVPRSEGEWQVLNWTDIREFIDDQREQDIYIRVPASEIRTGDSIWKTRRTFIIVISSMLSGLLALVLACCYTISKYRRKKKEITMLPPPKEPGFYIERSSSDTNALGLHTEPSTEIEVTLTLEEVQSGRYINFDENQMDQGCIPLTTRRQHEFPTYDRAKRDRYTQELLDRFVFVTESSEDFAMDTLKRFDWDAEAAIDYYFDYVDSPDDLERIWTLRLLTLMCITDPDIDLILADGITQLCSDLQVDPQDIIMLVISWHMQASTMCEYTKEEFCNGLRDLRVDTLEVFREKLTYIREELKDEEKYRKIYNFAFGWATEKGEKAMPLETAFEIWPLLFAERKYPLLDHWVQFLQVTFASPLAHLQVQKGLADYDAEGAWPCLIDEFVEYLEENAIYPSTYAS</sequence>
<evidence type="ECO:0000256" key="2">
    <source>
        <dbReference type="ARBA" id="ARBA00023157"/>
    </source>
</evidence>
<dbReference type="CDD" id="cd00028">
    <property type="entry name" value="B_lectin"/>
    <property type="match status" value="1"/>
</dbReference>
<reference evidence="8 9" key="1">
    <citation type="journal article" date="2024" name="G3 (Bethesda)">
        <title>Genome assembly of Hibiscus sabdariffa L. provides insights into metabolisms of medicinal natural products.</title>
        <authorList>
            <person name="Kim T."/>
        </authorList>
    </citation>
    <scope>NUCLEOTIDE SEQUENCE [LARGE SCALE GENOMIC DNA]</scope>
    <source>
        <strain evidence="8">TK-2024</strain>
        <tissue evidence="8">Old leaves</tissue>
    </source>
</reference>
<dbReference type="InterPro" id="IPR000858">
    <property type="entry name" value="S_locus_glycoprot_dom"/>
</dbReference>
<dbReference type="PROSITE" id="PS51229">
    <property type="entry name" value="DCUN1"/>
    <property type="match status" value="1"/>
</dbReference>
<dbReference type="SUPFAM" id="SSF46934">
    <property type="entry name" value="UBA-like"/>
    <property type="match status" value="1"/>
</dbReference>
<accession>A0ABR2PDZ1</accession>
<dbReference type="PANTHER" id="PTHR32444">
    <property type="entry name" value="BULB-TYPE LECTIN DOMAIN-CONTAINING PROTEIN"/>
    <property type="match status" value="1"/>
</dbReference>
<evidence type="ECO:0000259" key="6">
    <source>
        <dbReference type="PROSITE" id="PS50927"/>
    </source>
</evidence>
<keyword evidence="3" id="KW-0325">Glycoprotein</keyword>
<organism evidence="8 9">
    <name type="scientific">Hibiscus sabdariffa</name>
    <name type="common">roselle</name>
    <dbReference type="NCBI Taxonomy" id="183260"/>
    <lineage>
        <taxon>Eukaryota</taxon>
        <taxon>Viridiplantae</taxon>
        <taxon>Streptophyta</taxon>
        <taxon>Embryophyta</taxon>
        <taxon>Tracheophyta</taxon>
        <taxon>Spermatophyta</taxon>
        <taxon>Magnoliopsida</taxon>
        <taxon>eudicotyledons</taxon>
        <taxon>Gunneridae</taxon>
        <taxon>Pentapetalae</taxon>
        <taxon>rosids</taxon>
        <taxon>malvids</taxon>
        <taxon>Malvales</taxon>
        <taxon>Malvaceae</taxon>
        <taxon>Malvoideae</taxon>
        <taxon>Hibiscus</taxon>
    </lineage>
</organism>
<dbReference type="Gene3D" id="2.90.10.10">
    <property type="entry name" value="Bulb-type lectin domain"/>
    <property type="match status" value="1"/>
</dbReference>
<protein>
    <recommendedName>
        <fullName evidence="10">Non-specific serine/threonine protein kinase</fullName>
    </recommendedName>
</protein>
<proteinExistence type="predicted"/>
<evidence type="ECO:0000313" key="8">
    <source>
        <dbReference type="EMBL" id="KAK8986539.1"/>
    </source>
</evidence>
<dbReference type="Pfam" id="PF03556">
    <property type="entry name" value="Cullin_binding"/>
    <property type="match status" value="1"/>
</dbReference>
<dbReference type="InterPro" id="IPR005176">
    <property type="entry name" value="PONY_dom"/>
</dbReference>
<keyword evidence="1 5" id="KW-0732">Signal</keyword>
<feature type="chain" id="PRO_5045248157" description="Non-specific serine/threonine protein kinase" evidence="5">
    <location>
        <begin position="23"/>
        <end position="714"/>
    </location>
</feature>
<dbReference type="PANTHER" id="PTHR32444:SF247">
    <property type="entry name" value="OS01G0958200 PROTEIN"/>
    <property type="match status" value="1"/>
</dbReference>
<dbReference type="Proteomes" id="UP001396334">
    <property type="component" value="Unassembled WGS sequence"/>
</dbReference>
<evidence type="ECO:0000256" key="1">
    <source>
        <dbReference type="ARBA" id="ARBA00022729"/>
    </source>
</evidence>
<dbReference type="SUPFAM" id="SSF51110">
    <property type="entry name" value="alpha-D-mannose-specific plant lectins"/>
    <property type="match status" value="1"/>
</dbReference>
<keyword evidence="4" id="KW-0472">Membrane</keyword>
<feature type="domain" description="DCUN1" evidence="7">
    <location>
        <begin position="505"/>
        <end position="703"/>
    </location>
</feature>
<dbReference type="InterPro" id="IPR036426">
    <property type="entry name" value="Bulb-type_lectin_dom_sf"/>
</dbReference>
<keyword evidence="9" id="KW-1185">Reference proteome</keyword>
<dbReference type="Pfam" id="PF14555">
    <property type="entry name" value="UBA_4"/>
    <property type="match status" value="1"/>
</dbReference>
<feature type="signal peptide" evidence="5">
    <location>
        <begin position="1"/>
        <end position="22"/>
    </location>
</feature>
<dbReference type="Gene3D" id="1.10.238.200">
    <property type="entry name" value="Cullin, PONY binding domain"/>
    <property type="match status" value="1"/>
</dbReference>
<comment type="caution">
    <text evidence="8">The sequence shown here is derived from an EMBL/GenBank/DDBJ whole genome shotgun (WGS) entry which is preliminary data.</text>
</comment>
<evidence type="ECO:0000259" key="7">
    <source>
        <dbReference type="PROSITE" id="PS51229"/>
    </source>
</evidence>
<name>A0ABR2PDZ1_9ROSI</name>
<dbReference type="EMBL" id="JBBPBN010000063">
    <property type="protein sequence ID" value="KAK8986539.1"/>
    <property type="molecule type" value="Genomic_DNA"/>
</dbReference>
<feature type="domain" description="Bulb-type lectin" evidence="6">
    <location>
        <begin position="23"/>
        <end position="144"/>
    </location>
</feature>
<dbReference type="PROSITE" id="PS50927">
    <property type="entry name" value="BULB_LECTIN"/>
    <property type="match status" value="1"/>
</dbReference>